<proteinExistence type="predicted"/>
<accession>A0ACC2CAX5</accession>
<name>A0ACC2CAX5_DIPCM</name>
<evidence type="ECO:0000313" key="1">
    <source>
        <dbReference type="EMBL" id="KAJ7539187.1"/>
    </source>
</evidence>
<organism evidence="1 2">
    <name type="scientific">Diphasiastrum complanatum</name>
    <name type="common">Issler's clubmoss</name>
    <name type="synonym">Lycopodium complanatum</name>
    <dbReference type="NCBI Taxonomy" id="34168"/>
    <lineage>
        <taxon>Eukaryota</taxon>
        <taxon>Viridiplantae</taxon>
        <taxon>Streptophyta</taxon>
        <taxon>Embryophyta</taxon>
        <taxon>Tracheophyta</taxon>
        <taxon>Lycopodiopsida</taxon>
        <taxon>Lycopodiales</taxon>
        <taxon>Lycopodiaceae</taxon>
        <taxon>Lycopodioideae</taxon>
        <taxon>Diphasiastrum</taxon>
    </lineage>
</organism>
<protein>
    <submittedName>
        <fullName evidence="1">Uncharacterized protein</fullName>
    </submittedName>
</protein>
<dbReference type="EMBL" id="CM055102">
    <property type="protein sequence ID" value="KAJ7539187.1"/>
    <property type="molecule type" value="Genomic_DNA"/>
</dbReference>
<gene>
    <name evidence="1" type="ORF">O6H91_11G080200</name>
</gene>
<comment type="caution">
    <text evidence="1">The sequence shown here is derived from an EMBL/GenBank/DDBJ whole genome shotgun (WGS) entry which is preliminary data.</text>
</comment>
<sequence length="208" mass="21496">MAFMSRLGSALRQAGRRSDPLRLRGADAVGALSMPAVYVVSRGMASSKLFVGGLSWGADENTLREAFSSYGEVIDVRIITDRDTGRSRGFGFVSFTNNEDAESALQAMDGRNVAGRTIRVDYAVQKPGFGRGLGGGPGGGLGGGFGGGFGGGLGGLGGGNVKRDEFGFVIKENNESTLNADGNITESFGSNDGETDTFGSTTGSWKNL</sequence>
<dbReference type="Proteomes" id="UP001162992">
    <property type="component" value="Chromosome 11"/>
</dbReference>
<evidence type="ECO:0000313" key="2">
    <source>
        <dbReference type="Proteomes" id="UP001162992"/>
    </source>
</evidence>
<keyword evidence="2" id="KW-1185">Reference proteome</keyword>
<reference evidence="2" key="1">
    <citation type="journal article" date="2024" name="Proc. Natl. Acad. Sci. U.S.A.">
        <title>Extraordinary preservation of gene collinearity over three hundred million years revealed in homosporous lycophytes.</title>
        <authorList>
            <person name="Li C."/>
            <person name="Wickell D."/>
            <person name="Kuo L.Y."/>
            <person name="Chen X."/>
            <person name="Nie B."/>
            <person name="Liao X."/>
            <person name="Peng D."/>
            <person name="Ji J."/>
            <person name="Jenkins J."/>
            <person name="Williams M."/>
            <person name="Shu S."/>
            <person name="Plott C."/>
            <person name="Barry K."/>
            <person name="Rajasekar S."/>
            <person name="Grimwood J."/>
            <person name="Han X."/>
            <person name="Sun S."/>
            <person name="Hou Z."/>
            <person name="He W."/>
            <person name="Dai G."/>
            <person name="Sun C."/>
            <person name="Schmutz J."/>
            <person name="Leebens-Mack J.H."/>
            <person name="Li F.W."/>
            <person name="Wang L."/>
        </authorList>
    </citation>
    <scope>NUCLEOTIDE SEQUENCE [LARGE SCALE GENOMIC DNA]</scope>
    <source>
        <strain evidence="2">cv. PW_Plant_1</strain>
    </source>
</reference>